<dbReference type="Pfam" id="PF13620">
    <property type="entry name" value="CarboxypepD_reg"/>
    <property type="match status" value="4"/>
</dbReference>
<gene>
    <name evidence="4" type="ORF">Poly30_20910</name>
</gene>
<dbReference type="PANTHER" id="PTHR23303:SF14">
    <property type="entry name" value="BOS COMPLEX SUBUNIT NOMO1-RELATED"/>
    <property type="match status" value="1"/>
</dbReference>
<dbReference type="RefSeq" id="WP_145196885.1">
    <property type="nucleotide sequence ID" value="NZ_CP036434.1"/>
</dbReference>
<dbReference type="Proteomes" id="UP000320390">
    <property type="component" value="Chromosome"/>
</dbReference>
<dbReference type="SUPFAM" id="SSF49464">
    <property type="entry name" value="Carboxypeptidase regulatory domain-like"/>
    <property type="match status" value="2"/>
</dbReference>
<dbReference type="Gene3D" id="2.60.40.1120">
    <property type="entry name" value="Carboxypeptidase-like, regulatory domain"/>
    <property type="match status" value="4"/>
</dbReference>
<accession>A0A518ER70</accession>
<evidence type="ECO:0000256" key="3">
    <source>
        <dbReference type="SAM" id="SignalP"/>
    </source>
</evidence>
<evidence type="ECO:0000313" key="4">
    <source>
        <dbReference type="EMBL" id="QDV06581.1"/>
    </source>
</evidence>
<dbReference type="InterPro" id="IPR008969">
    <property type="entry name" value="CarboxyPept-like_regulatory"/>
</dbReference>
<dbReference type="EMBL" id="CP036434">
    <property type="protein sequence ID" value="QDV06581.1"/>
    <property type="molecule type" value="Genomic_DNA"/>
</dbReference>
<name>A0A518ER70_9BACT</name>
<keyword evidence="4" id="KW-0812">Transmembrane</keyword>
<dbReference type="PANTHER" id="PTHR23303">
    <property type="entry name" value="CARBOXYPEPTIDASE REGULATORY REGION-CONTAINING"/>
    <property type="match status" value="1"/>
</dbReference>
<dbReference type="PROSITE" id="PS51257">
    <property type="entry name" value="PROKAR_LIPOPROTEIN"/>
    <property type="match status" value="1"/>
</dbReference>
<feature type="region of interest" description="Disordered" evidence="2">
    <location>
        <begin position="436"/>
        <end position="467"/>
    </location>
</feature>
<feature type="region of interest" description="Disordered" evidence="2">
    <location>
        <begin position="33"/>
        <end position="67"/>
    </location>
</feature>
<evidence type="ECO:0000313" key="5">
    <source>
        <dbReference type="Proteomes" id="UP000320390"/>
    </source>
</evidence>
<feature type="compositionally biased region" description="Basic and acidic residues" evidence="2">
    <location>
        <begin position="450"/>
        <end position="467"/>
    </location>
</feature>
<protein>
    <submittedName>
        <fullName evidence="4">Nickel uptake substrate-specific transmembrane region</fullName>
    </submittedName>
</protein>
<evidence type="ECO:0000256" key="2">
    <source>
        <dbReference type="SAM" id="MobiDB-lite"/>
    </source>
</evidence>
<proteinExistence type="predicted"/>
<feature type="compositionally biased region" description="Low complexity" evidence="2">
    <location>
        <begin position="33"/>
        <end position="43"/>
    </location>
</feature>
<dbReference type="SUPFAM" id="SSF49452">
    <property type="entry name" value="Starch-binding domain-like"/>
    <property type="match status" value="3"/>
</dbReference>
<dbReference type="OrthoDB" id="291597at2"/>
<dbReference type="InterPro" id="IPR051417">
    <property type="entry name" value="SDr/BOS_complex"/>
</dbReference>
<keyword evidence="1 3" id="KW-0732">Signal</keyword>
<dbReference type="GO" id="GO:0030246">
    <property type="term" value="F:carbohydrate binding"/>
    <property type="evidence" value="ECO:0007669"/>
    <property type="project" value="InterPro"/>
</dbReference>
<reference evidence="4 5" key="1">
    <citation type="submission" date="2019-02" db="EMBL/GenBank/DDBJ databases">
        <title>Deep-cultivation of Planctomycetes and their phenomic and genomic characterization uncovers novel biology.</title>
        <authorList>
            <person name="Wiegand S."/>
            <person name="Jogler M."/>
            <person name="Boedeker C."/>
            <person name="Pinto D."/>
            <person name="Vollmers J."/>
            <person name="Rivas-Marin E."/>
            <person name="Kohn T."/>
            <person name="Peeters S.H."/>
            <person name="Heuer A."/>
            <person name="Rast P."/>
            <person name="Oberbeckmann S."/>
            <person name="Bunk B."/>
            <person name="Jeske O."/>
            <person name="Meyerdierks A."/>
            <person name="Storesund J.E."/>
            <person name="Kallscheuer N."/>
            <person name="Luecker S."/>
            <person name="Lage O.M."/>
            <person name="Pohl T."/>
            <person name="Merkel B.J."/>
            <person name="Hornburger P."/>
            <person name="Mueller R.-W."/>
            <person name="Bruemmer F."/>
            <person name="Labrenz M."/>
            <person name="Spormann A.M."/>
            <person name="Op den Camp H."/>
            <person name="Overmann J."/>
            <person name="Amann R."/>
            <person name="Jetten M.S.M."/>
            <person name="Mascher T."/>
            <person name="Medema M.H."/>
            <person name="Devos D.P."/>
            <person name="Kaster A.-K."/>
            <person name="Ovreas L."/>
            <person name="Rohde M."/>
            <person name="Galperin M.Y."/>
            <person name="Jogler C."/>
        </authorList>
    </citation>
    <scope>NUCLEOTIDE SEQUENCE [LARGE SCALE GENOMIC DNA]</scope>
    <source>
        <strain evidence="4 5">Poly30</strain>
    </source>
</reference>
<sequence precursor="true">MKPTLALLGAAALVIGCGAFFFLASSDEASSGSGTAGLTLSMGDSSEAGDPSGEMDPDVPALKGAESASVRTEAEIAALPPSTDAAASAAADRNVDPATARRVIVEIAWPAGTPSLEAEQGERRLIAWSDEAIDAENFDWQDPAMQRRMRRRSSGQAALLSIGRRASEDEVRFDVVTLEGGVSRVEVLFDGSAVEGRLQLASRYLYLPEAPTLQLASAPAVVRLEPEVGAWVTGRVAPDAAKVQADADGQYGTVSLRGGTLGGGPGRRMNFTDREVPLGEDLTFDFHGVNPGLVLRVTADVPGNAPMTSDALELNPGARTFCSIRVRRGSALSGRVLDPSGDPIAGALVSAGKNGGMFGRGGARREATSDAKGRFLITGLEAGSYSPTAALEGWRSGRVEEAIELAEDVTLSDVLIRLDPGLEIVGRVLMPDGAPAGGARLRLTQPEPGSDDRGGMPWGQRRERSERKEAVADSLGTFRFTALARTPARIAASMVPDVEGGALLAASAEKLQPAPPGSSKPVELRLAPTVTIRGRVLDDRGEAVTEFDVRAAREGFTSRSGAGDGVRGSFAAREDGTFELEGAAVGTWQVSIAAEGLESPEDQTLTVQLPQEGPPLEFTLTRLGAVRGVVVDPSGAPVAGAEVRRDAGGFGFGGRGGPGGGGGSVKSAKDGTFELAALSPGSQVLVANSDDWAPSEPTTFEVVPGADTLGAVLTLRLGGTIVGVVRDDAGNPWPGRRVTYASGGGPIAMFGAESATDTDARGAFRFDHVAPGKWVVNAAPGEAEMMETMQSGDRQSAFFDLLSKNLSADVVVEDGQEVRVDLGAEARDPVTVFGTVTVRGDAVREGNVTLAREGADLFANLKRADIGQDGTYRIELDRPGAYIFAVERGSGRNQFFVDIASGEEQRVDLELPEGGVAGRVRDSEGNAVAGVRVSVEGQSSLSFARFNPRGAITDENGGYEILELDPGTYTLRFGSETFGPRARGGNDSAAGLGRVVVDDVVVTRSEVKAGLNVELPGAGRITGIVRDLQGDPVPGATIFVRDRSGRPVDSISTTTTGASGRFTYSRLSPGTYSVSAQTDTAAAPDVSGVIVKESEDAEVELELSDASMLVVTTVDDDQEPVRAQLSVRDSDGREMTGLVGLRSFRSMGTGLSTTEQKIGPLTPGRYTVTATAQDGRTATKKVTVRDRDETSVRVKFKD</sequence>
<evidence type="ECO:0000256" key="1">
    <source>
        <dbReference type="ARBA" id="ARBA00022729"/>
    </source>
</evidence>
<keyword evidence="5" id="KW-1185">Reference proteome</keyword>
<organism evidence="4 5">
    <name type="scientific">Saltatorellus ferox</name>
    <dbReference type="NCBI Taxonomy" id="2528018"/>
    <lineage>
        <taxon>Bacteria</taxon>
        <taxon>Pseudomonadati</taxon>
        <taxon>Planctomycetota</taxon>
        <taxon>Planctomycetia</taxon>
        <taxon>Planctomycetia incertae sedis</taxon>
        <taxon>Saltatorellus</taxon>
    </lineage>
</organism>
<keyword evidence="4" id="KW-0472">Membrane</keyword>
<dbReference type="InterPro" id="IPR013784">
    <property type="entry name" value="Carb-bd-like_fold"/>
</dbReference>
<feature type="signal peptide" evidence="3">
    <location>
        <begin position="1"/>
        <end position="24"/>
    </location>
</feature>
<feature type="chain" id="PRO_5021697726" evidence="3">
    <location>
        <begin position="25"/>
        <end position="1198"/>
    </location>
</feature>
<dbReference type="AlphaFoldDB" id="A0A518ER70"/>